<evidence type="ECO:0000313" key="2">
    <source>
        <dbReference type="EMBL" id="HGQ17679.1"/>
    </source>
</evidence>
<name>A0A7J3JQ00_9CREN</name>
<dbReference type="InterPro" id="IPR036188">
    <property type="entry name" value="FAD/NAD-bd_sf"/>
</dbReference>
<comment type="caution">
    <text evidence="2">The sequence shown here is derived from an EMBL/GenBank/DDBJ whole genome shotgun (WGS) entry which is preliminary data.</text>
</comment>
<dbReference type="Pfam" id="PF07992">
    <property type="entry name" value="Pyr_redox_2"/>
    <property type="match status" value="1"/>
</dbReference>
<protein>
    <recommendedName>
        <fullName evidence="1">FAD/NAD(P)-binding domain-containing protein</fullName>
    </recommendedName>
</protein>
<dbReference type="PRINTS" id="PR00411">
    <property type="entry name" value="PNDRDTASEI"/>
</dbReference>
<dbReference type="InterPro" id="IPR023753">
    <property type="entry name" value="FAD/NAD-binding_dom"/>
</dbReference>
<organism evidence="2">
    <name type="scientific">Ignisphaera aggregans</name>
    <dbReference type="NCBI Taxonomy" id="334771"/>
    <lineage>
        <taxon>Archaea</taxon>
        <taxon>Thermoproteota</taxon>
        <taxon>Thermoprotei</taxon>
        <taxon>Desulfurococcales</taxon>
        <taxon>Desulfurococcaceae</taxon>
        <taxon>Ignisphaera</taxon>
    </lineage>
</organism>
<dbReference type="PANTHER" id="PTHR43100">
    <property type="entry name" value="GLUTAMATE SYNTHASE [NADPH] SMALL CHAIN"/>
    <property type="match status" value="1"/>
</dbReference>
<gene>
    <name evidence="2" type="ORF">ENU30_01670</name>
</gene>
<dbReference type="AlphaFoldDB" id="A0A7J3JQ00"/>
<dbReference type="GO" id="GO:0016491">
    <property type="term" value="F:oxidoreductase activity"/>
    <property type="evidence" value="ECO:0007669"/>
    <property type="project" value="InterPro"/>
</dbReference>
<feature type="domain" description="FAD/NAD(P)-binding" evidence="1">
    <location>
        <begin position="16"/>
        <end position="310"/>
    </location>
</feature>
<dbReference type="PANTHER" id="PTHR43100:SF2">
    <property type="entry name" value="BNAA03G19380D PROTEIN"/>
    <property type="match status" value="1"/>
</dbReference>
<proteinExistence type="predicted"/>
<dbReference type="InterPro" id="IPR051394">
    <property type="entry name" value="Glutamate_Synthase"/>
</dbReference>
<sequence>MKFAFMCREPSNRRGNIAVIGAGPAGLAATGYLACQGYEVDVYEKLPYAGGTMMFAIPSYKISSDSIIEGVEDLRDRFSVKFFFRTKVFRYGQSRNDFGDEFVERVVQLENIVEKYSAILISTGTWQPINIAENVKNVITAFGYLYSWRLHEEGFSSNQIGRGRRAAVIGTDIPAVEVVRKMIEQGFEEIYVLYGGRASETHMGWYWMTNLYKENVKLMRYIDIKRVVVEHDFAKALEYTEFDYKASQHTTKLIEVDLVVVSLGSKPTPPALYNSKDIGLDDSGRIVVDGQFRTKIEKVYASGSIVYGLIYKLGRAFRDGLNAAKNIDLYLYRRRYA</sequence>
<evidence type="ECO:0000259" key="1">
    <source>
        <dbReference type="Pfam" id="PF07992"/>
    </source>
</evidence>
<dbReference type="EMBL" id="DTBZ01000042">
    <property type="protein sequence ID" value="HGQ17679.1"/>
    <property type="molecule type" value="Genomic_DNA"/>
</dbReference>
<accession>A0A7J3JQ00</accession>
<reference evidence="2" key="1">
    <citation type="journal article" date="2020" name="mSystems">
        <title>Genome- and Community-Level Interaction Insights into Carbon Utilization and Element Cycling Functions of Hydrothermarchaeota in Hydrothermal Sediment.</title>
        <authorList>
            <person name="Zhou Z."/>
            <person name="Liu Y."/>
            <person name="Xu W."/>
            <person name="Pan J."/>
            <person name="Luo Z.H."/>
            <person name="Li M."/>
        </authorList>
    </citation>
    <scope>NUCLEOTIDE SEQUENCE [LARGE SCALE GENOMIC DNA]</scope>
    <source>
        <strain evidence="2">SpSt-657</strain>
    </source>
</reference>
<dbReference type="SUPFAM" id="SSF51971">
    <property type="entry name" value="Nucleotide-binding domain"/>
    <property type="match status" value="2"/>
</dbReference>
<dbReference type="PRINTS" id="PR00368">
    <property type="entry name" value="FADPNR"/>
</dbReference>
<dbReference type="Gene3D" id="3.50.50.60">
    <property type="entry name" value="FAD/NAD(P)-binding domain"/>
    <property type="match status" value="2"/>
</dbReference>